<dbReference type="GO" id="GO:0000139">
    <property type="term" value="C:Golgi membrane"/>
    <property type="evidence" value="ECO:0007669"/>
    <property type="project" value="InterPro"/>
</dbReference>
<dbReference type="GO" id="GO:0048280">
    <property type="term" value="P:vesicle fusion with Golgi apparatus"/>
    <property type="evidence" value="ECO:0007669"/>
    <property type="project" value="InterPro"/>
</dbReference>
<accession>A0A8X7TA99</accession>
<evidence type="ECO:0000256" key="2">
    <source>
        <dbReference type="ARBA" id="ARBA00023034"/>
    </source>
</evidence>
<dbReference type="Pfam" id="PF04869">
    <property type="entry name" value="Uso1_p115_head"/>
    <property type="match status" value="1"/>
</dbReference>
<proteinExistence type="predicted"/>
<dbReference type="Proteomes" id="UP000590412">
    <property type="component" value="Unassembled WGS sequence"/>
</dbReference>
<evidence type="ECO:0000256" key="5">
    <source>
        <dbReference type="SAM" id="MobiDB-lite"/>
    </source>
</evidence>
<dbReference type="EMBL" id="JABWAB010000007">
    <property type="protein sequence ID" value="KAF6047207.1"/>
    <property type="molecule type" value="Genomic_DNA"/>
</dbReference>
<evidence type="ECO:0000313" key="9">
    <source>
        <dbReference type="Proteomes" id="UP000590412"/>
    </source>
</evidence>
<evidence type="ECO:0000259" key="7">
    <source>
        <dbReference type="Pfam" id="PF04871"/>
    </source>
</evidence>
<name>A0A8X7TA99_CANPA</name>
<feature type="domain" description="Uso1/p115-like vesicle tethering protein C-terminal" evidence="7">
    <location>
        <begin position="1410"/>
        <end position="1541"/>
    </location>
</feature>
<dbReference type="InterPro" id="IPR006953">
    <property type="entry name" value="Vesicle_Uso1_P115_head"/>
</dbReference>
<dbReference type="Pfam" id="PF04871">
    <property type="entry name" value="Uso1_p115_C"/>
    <property type="match status" value="1"/>
</dbReference>
<feature type="compositionally biased region" description="Acidic residues" evidence="5">
    <location>
        <begin position="1526"/>
        <end position="1545"/>
    </location>
</feature>
<dbReference type="PANTHER" id="PTHR10013:SF0">
    <property type="entry name" value="GENERAL VESICULAR TRANSPORT FACTOR P115"/>
    <property type="match status" value="1"/>
</dbReference>
<evidence type="ECO:0000256" key="3">
    <source>
        <dbReference type="ARBA" id="ARBA00023054"/>
    </source>
</evidence>
<dbReference type="InterPro" id="IPR006955">
    <property type="entry name" value="Uso1_p115_C"/>
</dbReference>
<comment type="caution">
    <text evidence="8">The sequence shown here is derived from an EMBL/GenBank/DDBJ whole genome shotgun (WGS) entry which is preliminary data.</text>
</comment>
<keyword evidence="2" id="KW-0333">Golgi apparatus</keyword>
<evidence type="ECO:0000256" key="4">
    <source>
        <dbReference type="SAM" id="Coils"/>
    </source>
</evidence>
<feature type="coiled-coil region" evidence="4">
    <location>
        <begin position="681"/>
        <end position="1076"/>
    </location>
</feature>
<dbReference type="GO" id="GO:0006886">
    <property type="term" value="P:intracellular protein transport"/>
    <property type="evidence" value="ECO:0007669"/>
    <property type="project" value="InterPro"/>
</dbReference>
<feature type="compositionally biased region" description="Basic and acidic residues" evidence="5">
    <location>
        <begin position="1229"/>
        <end position="1261"/>
    </location>
</feature>
<evidence type="ECO:0000259" key="6">
    <source>
        <dbReference type="Pfam" id="PF04869"/>
    </source>
</evidence>
<dbReference type="GO" id="GO:0048211">
    <property type="term" value="P:Golgi vesicle docking"/>
    <property type="evidence" value="ECO:0007669"/>
    <property type="project" value="TreeGrafter"/>
</dbReference>
<feature type="region of interest" description="Disordered" evidence="5">
    <location>
        <begin position="1443"/>
        <end position="1469"/>
    </location>
</feature>
<keyword evidence="3 4" id="KW-0175">Coiled coil</keyword>
<gene>
    <name evidence="8" type="ORF">FOB60_004743</name>
</gene>
<feature type="region of interest" description="Disordered" evidence="5">
    <location>
        <begin position="1229"/>
        <end position="1273"/>
    </location>
</feature>
<dbReference type="GO" id="GO:0006888">
    <property type="term" value="P:endoplasmic reticulum to Golgi vesicle-mediated transport"/>
    <property type="evidence" value="ECO:0007669"/>
    <property type="project" value="TreeGrafter"/>
</dbReference>
<dbReference type="InterPro" id="IPR024095">
    <property type="entry name" value="Vesicle_P115"/>
</dbReference>
<feature type="domain" description="Vesicle tethering protein Uso1/P115-like head" evidence="6">
    <location>
        <begin position="346"/>
        <end position="671"/>
    </location>
</feature>
<dbReference type="GO" id="GO:0012507">
    <property type="term" value="C:ER to Golgi transport vesicle membrane"/>
    <property type="evidence" value="ECO:0007669"/>
    <property type="project" value="TreeGrafter"/>
</dbReference>
<dbReference type="InterPro" id="IPR016024">
    <property type="entry name" value="ARM-type_fold"/>
</dbReference>
<dbReference type="PANTHER" id="PTHR10013">
    <property type="entry name" value="GENERAL VESICULAR TRANSPORT FACTOR P115"/>
    <property type="match status" value="1"/>
</dbReference>
<dbReference type="GO" id="GO:0005783">
    <property type="term" value="C:endoplasmic reticulum"/>
    <property type="evidence" value="ECO:0007669"/>
    <property type="project" value="TreeGrafter"/>
</dbReference>
<dbReference type="SUPFAM" id="SSF48371">
    <property type="entry name" value="ARM repeat"/>
    <property type="match status" value="1"/>
</dbReference>
<comment type="subcellular location">
    <subcellularLocation>
        <location evidence="1">Golgi apparatus</location>
    </subcellularLocation>
</comment>
<reference evidence="8" key="1">
    <citation type="submission" date="2020-03" db="EMBL/GenBank/DDBJ databases">
        <title>FDA dAtabase for Regulatory Grade micrObial Sequences (FDA-ARGOS): Supporting development and validation of Infectious Disease Dx tests.</title>
        <authorList>
            <person name="Campos J."/>
            <person name="Goldberg B."/>
            <person name="Tallon L."/>
            <person name="Sadzewicz L."/>
            <person name="Vavikolanu K."/>
            <person name="Mehta A."/>
            <person name="Aluvathingal J."/>
            <person name="Nadendla S."/>
            <person name="Nandy P."/>
            <person name="Geyer C."/>
            <person name="Yan Y."/>
            <person name="Sichtig H."/>
        </authorList>
    </citation>
    <scope>NUCLEOTIDE SEQUENCE [LARGE SCALE GENOMIC DNA]</scope>
    <source>
        <strain evidence="8">FDAARGOS_652</strain>
    </source>
</reference>
<evidence type="ECO:0000256" key="1">
    <source>
        <dbReference type="ARBA" id="ARBA00004555"/>
    </source>
</evidence>
<sequence>MISDRRSAVLGLKSFSRQYRETVVEYGLKPLISTLKKDYDNANIVKSILETFLILFIRGGTNEDLTRGWISQQSRLQNGKYPSPLLMEDVTLDQMSLWIADALLQDEEALKLLVGELAETDYHLRLYTIQLLESLVASRGSRIKEALLNIPTAISVICNLLADIHEPVRNEAILLLMAVVNNNFNIQKLVAFENTFETLFNIIDEEGGIRGSILVQDCLTLITNLLQFNASNQKFFLETQCVPRLARLLGEPVDETEESNNVDEKGVPITPSSIVWTEQRLQNMVIALEICRLLVSDDNELVVQNQDNLYQNGIHYILLKLVFSPLTETQIRSVALLATADAISGNSTIQFEISKIDVPYVDPSLPSHLQAYDKPISVPLGWLNWCLSLNSVHLFDIRLGAAYCLQAYFKHNQESKMAFLNDQISAYSNEDFYRNLKEDLPQLNGSTVATPFGDVFKVLMDYDSELKLNPYKVWFAAVILMYAFEDEPENKDIARALKTGDADAGEEVMTSVQAISGLLITTLNHMDQRIAIGYLMLLTIWLYEDFNAVNDFLKDESIVKSLLNSLSHNSSGESSLVHGMTAILLGVLYEFSSKESPVSRKDLHALLVKSLGKDNYSLKVKQLLADPVFKFFDETSNFTSIQDESGLPDVYFDSIYVNLVKENSFRIKRALFHDPEGEPRRRISYEDIEELDLRISELKKEMHEEKQKNLENESTMRSKIKELETLKDVLQHRLTTSETELDKLKEEHKAAEESIAVSSRDLKEVTELKIKHETSSAKFEKELDTHIKKLETLETEKKQLESQLNQAESTKVKLEAGVNTMTKDLFQLKKQNSEAEAKIKKLEKDLKNMQNESDKAKRANENQINKLSEDLNNIKQRLVNEQNELRKTTNTIESLNKNLNLKESEVLKAKQEIISLNSNVEELSREKGQLANSLDEKQLEIKGLLSRIDELNTEQVTLKTEVEKLTNKLQTAREKLIQLESDSDEKVRKLENLLEEYSSQVNKLQDELNSLKEKAARVPELEKRNKDLEDELSSLKMDLDAKEKTLTELDKIKEANRKLSKESEDAKLEHERVHAELLEKLKACTEEIEAGKLKLIAGENAGAHVKKLSSEIETLKAKLKDLEADLSKKSSELETGNAAQEKNLELEKDLEKLRKELRDLKENKSECDELSKEIESLKGQVEKGKALEVKNNDLKDKIEVLTRDLELNQSKAEQDSHLKDVLKKLEKELDEKSKRLSHENDLKKENERLKEDLNQSRKHTESSSALQSENKDLKIELERIRREHKELLEVQKKNESLQEELNGFKKQASETERLKKQVEKLNAELDDVKKHKGEVNKLQKENSKLSLEVEESRKQSIVISDLEKRKDALQTELKEAKEGQKNVQSFQSKIKDLQVKLAENEQQVRDCAIVKTELETLKQEKETHLLELDELKKQYHDLKQSVKLDKEKFKESTEQAKKADQMRNKSEDEVKKIEEKLKNLQNKYASYVPKSDLDDLMLLMSDLDDKNKAYKSRLKELGEAVASDGSSDDDDDGDDDDDDDDDDDE</sequence>
<dbReference type="InterPro" id="IPR011989">
    <property type="entry name" value="ARM-like"/>
</dbReference>
<organism evidence="8 9">
    <name type="scientific">Candida parapsilosis</name>
    <name type="common">Yeast</name>
    <dbReference type="NCBI Taxonomy" id="5480"/>
    <lineage>
        <taxon>Eukaryota</taxon>
        <taxon>Fungi</taxon>
        <taxon>Dikarya</taxon>
        <taxon>Ascomycota</taxon>
        <taxon>Saccharomycotina</taxon>
        <taxon>Pichiomycetes</taxon>
        <taxon>Debaryomycetaceae</taxon>
        <taxon>Candida/Lodderomyces clade</taxon>
        <taxon>Candida</taxon>
    </lineage>
</organism>
<feature type="region of interest" description="Disordered" evidence="5">
    <location>
        <begin position="1518"/>
        <end position="1545"/>
    </location>
</feature>
<protein>
    <submittedName>
        <fullName evidence="8">Vesicle tethering family protein</fullName>
    </submittedName>
</protein>
<dbReference type="GO" id="GO:0005795">
    <property type="term" value="C:Golgi stack"/>
    <property type="evidence" value="ECO:0007669"/>
    <property type="project" value="TreeGrafter"/>
</dbReference>
<evidence type="ECO:0000313" key="8">
    <source>
        <dbReference type="EMBL" id="KAF6047207.1"/>
    </source>
</evidence>
<dbReference type="Gene3D" id="1.25.10.10">
    <property type="entry name" value="Leucine-rich Repeat Variant"/>
    <property type="match status" value="1"/>
</dbReference>